<dbReference type="Proteomes" id="UP001551695">
    <property type="component" value="Unassembled WGS sequence"/>
</dbReference>
<protein>
    <recommendedName>
        <fullName evidence="3">Serine/threonine protein kinase</fullName>
    </recommendedName>
</protein>
<sequence length="226" mass="22120">MKRLGPWLTLGVVAVLGLILLSVNMSKDTAPTAAQPTATPAAATTTVAPASSTAAAPPTTTAAPAPGAFPAQADYVGKIAPATGGTLTLEITVEGDRAVAYLCDGASVESWLRGSAVNGRLQLTGKNDATLDGAATGSGVGGSVSVAGKRWDYTAAPVTPPAGLYVYSDNGVRQSWIVDSSGAVTGVQRAADGATSPAPALASDATALVGGKKITANKVSGGDDVG</sequence>
<gene>
    <name evidence="1" type="ORF">AB0I48_03475</name>
</gene>
<comment type="caution">
    <text evidence="1">The sequence shown here is derived from an EMBL/GenBank/DDBJ whole genome shotgun (WGS) entry which is preliminary data.</text>
</comment>
<name>A0ABV3FMF5_9NOCA</name>
<dbReference type="EMBL" id="JBFAKC010000001">
    <property type="protein sequence ID" value="MEV0706604.1"/>
    <property type="molecule type" value="Genomic_DNA"/>
</dbReference>
<evidence type="ECO:0008006" key="3">
    <source>
        <dbReference type="Google" id="ProtNLM"/>
    </source>
</evidence>
<dbReference type="RefSeq" id="WP_357779882.1">
    <property type="nucleotide sequence ID" value="NZ_JBFAKC010000001.1"/>
</dbReference>
<evidence type="ECO:0000313" key="1">
    <source>
        <dbReference type="EMBL" id="MEV0706604.1"/>
    </source>
</evidence>
<accession>A0ABV3FMF5</accession>
<proteinExistence type="predicted"/>
<reference evidence="1 2" key="1">
    <citation type="submission" date="2024-06" db="EMBL/GenBank/DDBJ databases">
        <title>The Natural Products Discovery Center: Release of the First 8490 Sequenced Strains for Exploring Actinobacteria Biosynthetic Diversity.</title>
        <authorList>
            <person name="Kalkreuter E."/>
            <person name="Kautsar S.A."/>
            <person name="Yang D."/>
            <person name="Bader C.D."/>
            <person name="Teijaro C.N."/>
            <person name="Fluegel L."/>
            <person name="Davis C.M."/>
            <person name="Simpson J.R."/>
            <person name="Lauterbach L."/>
            <person name="Steele A.D."/>
            <person name="Gui C."/>
            <person name="Meng S."/>
            <person name="Li G."/>
            <person name="Viehrig K."/>
            <person name="Ye F."/>
            <person name="Su P."/>
            <person name="Kiefer A.F."/>
            <person name="Nichols A."/>
            <person name="Cepeda A.J."/>
            <person name="Yan W."/>
            <person name="Fan B."/>
            <person name="Jiang Y."/>
            <person name="Adhikari A."/>
            <person name="Zheng C.-J."/>
            <person name="Schuster L."/>
            <person name="Cowan T.M."/>
            <person name="Smanski M.J."/>
            <person name="Chevrette M.G."/>
            <person name="De Carvalho L.P.S."/>
            <person name="Shen B."/>
        </authorList>
    </citation>
    <scope>NUCLEOTIDE SEQUENCE [LARGE SCALE GENOMIC DNA]</scope>
    <source>
        <strain evidence="1 2">NPDC050403</strain>
    </source>
</reference>
<organism evidence="1 2">
    <name type="scientific">Nocardia aurea</name>
    <dbReference type="NCBI Taxonomy" id="2144174"/>
    <lineage>
        <taxon>Bacteria</taxon>
        <taxon>Bacillati</taxon>
        <taxon>Actinomycetota</taxon>
        <taxon>Actinomycetes</taxon>
        <taxon>Mycobacteriales</taxon>
        <taxon>Nocardiaceae</taxon>
        <taxon>Nocardia</taxon>
    </lineage>
</organism>
<keyword evidence="2" id="KW-1185">Reference proteome</keyword>
<evidence type="ECO:0000313" key="2">
    <source>
        <dbReference type="Proteomes" id="UP001551695"/>
    </source>
</evidence>